<keyword evidence="3" id="KW-1185">Reference proteome</keyword>
<dbReference type="Gene3D" id="3.90.1580.10">
    <property type="entry name" value="paralog of FGE (formylglycine-generating enzyme)"/>
    <property type="match status" value="1"/>
</dbReference>
<organism evidence="2 3">
    <name type="scientific">Ereboglobus luteus</name>
    <dbReference type="NCBI Taxonomy" id="1796921"/>
    <lineage>
        <taxon>Bacteria</taxon>
        <taxon>Pseudomonadati</taxon>
        <taxon>Verrucomicrobiota</taxon>
        <taxon>Opitutia</taxon>
        <taxon>Opitutales</taxon>
        <taxon>Opitutaceae</taxon>
        <taxon>Ereboglobus</taxon>
    </lineage>
</organism>
<keyword evidence="1" id="KW-0472">Membrane</keyword>
<evidence type="ECO:0000256" key="1">
    <source>
        <dbReference type="SAM" id="Phobius"/>
    </source>
</evidence>
<dbReference type="EMBL" id="CP023004">
    <property type="protein sequence ID" value="AWI10053.1"/>
    <property type="molecule type" value="Genomic_DNA"/>
</dbReference>
<proteinExistence type="predicted"/>
<dbReference type="InterPro" id="IPR042095">
    <property type="entry name" value="SUMF_sf"/>
</dbReference>
<accession>A0A2U8E5B7</accession>
<evidence type="ECO:0000313" key="2">
    <source>
        <dbReference type="EMBL" id="AWI10053.1"/>
    </source>
</evidence>
<evidence type="ECO:0000313" key="3">
    <source>
        <dbReference type="Proteomes" id="UP000244896"/>
    </source>
</evidence>
<dbReference type="InterPro" id="IPR016187">
    <property type="entry name" value="CTDL_fold"/>
</dbReference>
<protein>
    <recommendedName>
        <fullName evidence="4">Protein kinase domain-containing protein</fullName>
    </recommendedName>
</protein>
<keyword evidence="1" id="KW-0812">Transmembrane</keyword>
<reference evidence="2 3" key="1">
    <citation type="journal article" date="2018" name="Syst. Appl. Microbiol.">
        <title>Ereboglobus luteus gen. nov. sp. nov. from cockroach guts, and new insights into the oxygen relationship of the genera Opitutus and Didymococcus (Verrucomicrobia: Opitutaceae).</title>
        <authorList>
            <person name="Tegtmeier D."/>
            <person name="Belitz A."/>
            <person name="Radek R."/>
            <person name="Heimerl T."/>
            <person name="Brune A."/>
        </authorList>
    </citation>
    <scope>NUCLEOTIDE SEQUENCE [LARGE SCALE GENOMIC DNA]</scope>
    <source>
        <strain evidence="2 3">Ho45</strain>
    </source>
</reference>
<dbReference type="Proteomes" id="UP000244896">
    <property type="component" value="Chromosome"/>
</dbReference>
<evidence type="ECO:0008006" key="4">
    <source>
        <dbReference type="Google" id="ProtNLM"/>
    </source>
</evidence>
<dbReference type="KEGG" id="elut:CKA38_13015"/>
<gene>
    <name evidence="2" type="ORF">CKA38_13015</name>
</gene>
<dbReference type="RefSeq" id="WP_108825868.1">
    <property type="nucleotide sequence ID" value="NZ_CP023004.1"/>
</dbReference>
<dbReference type="SUPFAM" id="SSF56436">
    <property type="entry name" value="C-type lectin-like"/>
    <property type="match status" value="1"/>
</dbReference>
<feature type="transmembrane region" description="Helical" evidence="1">
    <location>
        <begin position="271"/>
        <end position="291"/>
    </location>
</feature>
<dbReference type="OrthoDB" id="175702at2"/>
<keyword evidence="1" id="KW-1133">Transmembrane helix</keyword>
<sequence>MSGKTINGYTLGAEISSTASATVHFAATPEAPDKPQGLVFKTYATDQPPGPRRAALFNAFQSAIEAQQAAHAKAPGRWVAVRATGLIKAPPKIRGIDNPAVTAAYLVTDYYPRTLARIIDARLELDLRAIHAFTRGVIDALVALDAAAGRSHGALTAGNIFIGGNGPLRKSPILLTEPAPLSGVTPQQARVADNRALGTLIATLIRRRQHTGWPIEDGPEWTSLGKHKRAWLDFCNYLLDPHPAPEAATLDELQRRFAKLGGRGMRTRTKILIPVAALLVLASPFAALRFAPFEKIPESLQEFAIKLGNLPPDVEEVPPEFAQLCDIWYDWFGSLCAEAGNTRNAGRWGADPWLREHVLVHTTPEARAALDPRVLTDDNRNLENLRANPPESAKRGLVVRRVKQAHATLEKLAGSFVEWPGANTLAQTAERFEKLGLAAAAEELRAPEFISLPSINSGRLPANITRRLSTLETAADAERAWAATSQKLDTLDSTNDPVLKGLRTREIARTAAAPLAGIPAKLAETASALDARVAFVRVDWAGNIGRQRWLAESFVRNHTGPATDETLARWDSEIRDYYIVTPDEDPRRAPALDTAVTAADTALRNLANEEANLGSGTEVSAPLAREQTALAADLNTLRAEQVLKKDIPVAREKTTALQNRYTALAAQIAAALDELHPDPVEWLARMRAANVGPSAVLNAEWARRRETLLTDITADRLAANENAFRDLRTRVRQTREFLSGLDGPQVAGGVKPTDLAKTDPAITAQTNAADAAQKEELFTKLLAETQWTANGTPAQTLAEFAATTAVRGNTEALAAWREAATRLAHELQGLQSALNQGYAWNEKIGATDQTLGDNFARASTNVTASTVTAGGSPSKIFGECRLIQSLQNETNRATLAQTAASPASLSVPLSAWRRLDALPDWPASVEELDTESTLEKDLIEHIEKSPAFLIPPNDSSSDEKQKTEAYLAELKAKRLALITDAAPKRWCRGYAQIPVEHTPDVIARMDAFGVKPEDLTGLDRFDYLLAQAKQTRWARLTETDARDQRNTFVTNARAALSGSSDHSALRTPHSALDGFLTEAAGINLEPTGERTTPADIGPGRIGWTGEFSDDMRAATYRWTDLRGNEHIQKYLLVEPEAGVPFFLSTTAVSVGEFIALIEGRPEGRAVIDAMPAWIADVSGGIDTDFRPGPQPWRVLAPRRLTATRLNDSRMSLNTRWQAFLDPRWPEPYYAPGITPPAPPTPNAPMQNLPPAAARVFTERILGARLPTTEEWSGIVELFAGKLARPDAPGANFTDATWLAQRDHLVKNGALFEFPWPDSGAYAPPGSPPSTVQTHSTAPAYAPQQNDGMLWFADVNADAAQNETGFAHLFGNVATLLHDPLAAAGGSYSVAGGSAISPATIDPKKTYPLPAESEGYADIGIRPVFDASKSMIIRGQLMMLLRKQPYVRQSARSD</sequence>
<name>A0A2U8E5B7_9BACT</name>